<sequence>MKYLLLNITFLLMSMGLVAQVQQQKNSDVDKTQMMMQTSAVQKQTVSNAPSNQVFIDQVGRQNNANLQITARESNIQYKQAGIGNSIDVSVNLQSYNSTVNQVGDYNHVFDQMWDNGANASLQLNQQGENLHFERFGSNSIGNKLEFNMTGNARSIIVRNFK</sequence>
<evidence type="ECO:0000313" key="2">
    <source>
        <dbReference type="EMBL" id="SHG69876.1"/>
    </source>
</evidence>
<name>A0A1M5LXZ3_SALEC</name>
<dbReference type="STRING" id="1073325.SAMN05444483_1238"/>
<reference evidence="3" key="1">
    <citation type="submission" date="2016-11" db="EMBL/GenBank/DDBJ databases">
        <authorList>
            <person name="Varghese N."/>
            <person name="Submissions S."/>
        </authorList>
    </citation>
    <scope>NUCLEOTIDE SEQUENCE [LARGE SCALE GENOMIC DNA]</scope>
    <source>
        <strain evidence="3">DSM 24579</strain>
    </source>
</reference>
<accession>A0A1M5LXZ3</accession>
<organism evidence="2 3">
    <name type="scientific">Salegentibacter echinorum</name>
    <dbReference type="NCBI Taxonomy" id="1073325"/>
    <lineage>
        <taxon>Bacteria</taxon>
        <taxon>Pseudomonadati</taxon>
        <taxon>Bacteroidota</taxon>
        <taxon>Flavobacteriia</taxon>
        <taxon>Flavobacteriales</taxon>
        <taxon>Flavobacteriaceae</taxon>
        <taxon>Salegentibacter</taxon>
    </lineage>
</organism>
<keyword evidence="3" id="KW-1185">Reference proteome</keyword>
<dbReference type="RefSeq" id="WP_139277119.1">
    <property type="nucleotide sequence ID" value="NZ_FQVT01000023.1"/>
</dbReference>
<dbReference type="OrthoDB" id="1441793at2"/>
<dbReference type="Proteomes" id="UP000183945">
    <property type="component" value="Unassembled WGS sequence"/>
</dbReference>
<evidence type="ECO:0000313" key="3">
    <source>
        <dbReference type="Proteomes" id="UP000183945"/>
    </source>
</evidence>
<feature type="signal peptide" evidence="1">
    <location>
        <begin position="1"/>
        <end position="19"/>
    </location>
</feature>
<evidence type="ECO:0000256" key="1">
    <source>
        <dbReference type="SAM" id="SignalP"/>
    </source>
</evidence>
<evidence type="ECO:0008006" key="4">
    <source>
        <dbReference type="Google" id="ProtNLM"/>
    </source>
</evidence>
<dbReference type="AlphaFoldDB" id="A0A1M5LXZ3"/>
<feature type="chain" id="PRO_5013245929" description="Minor curlin subunit" evidence="1">
    <location>
        <begin position="20"/>
        <end position="162"/>
    </location>
</feature>
<proteinExistence type="predicted"/>
<dbReference type="EMBL" id="FQVT01000023">
    <property type="protein sequence ID" value="SHG69876.1"/>
    <property type="molecule type" value="Genomic_DNA"/>
</dbReference>
<keyword evidence="1" id="KW-0732">Signal</keyword>
<gene>
    <name evidence="2" type="ORF">SAMN05444483_1238</name>
</gene>
<protein>
    <recommendedName>
        <fullName evidence="4">Minor curlin subunit</fullName>
    </recommendedName>
</protein>